<reference evidence="2" key="1">
    <citation type="submission" date="2023-01" db="EMBL/GenBank/DDBJ databases">
        <title>Human gut microbiome strain richness.</title>
        <authorList>
            <person name="Chen-Liaw A."/>
        </authorList>
    </citation>
    <scope>NUCLEOTIDE SEQUENCE</scope>
    <source>
        <strain evidence="2">1001287st1_F4_1001285I_161205</strain>
        <strain evidence="1">2225st1_A6_2225SCRN_200828</strain>
    </source>
</reference>
<dbReference type="EMBL" id="JAQLWV010000013">
    <property type="protein sequence ID" value="MDB7933483.1"/>
    <property type="molecule type" value="Genomic_DNA"/>
</dbReference>
<dbReference type="AlphaFoldDB" id="A0AAW6CDD5"/>
<organism evidence="2 3">
    <name type="scientific">Flavonifractor plautii</name>
    <name type="common">Fusobacterium plautii</name>
    <dbReference type="NCBI Taxonomy" id="292800"/>
    <lineage>
        <taxon>Bacteria</taxon>
        <taxon>Bacillati</taxon>
        <taxon>Bacillota</taxon>
        <taxon>Clostridia</taxon>
        <taxon>Eubacteriales</taxon>
        <taxon>Oscillospiraceae</taxon>
        <taxon>Flavonifractor</taxon>
    </lineage>
</organism>
<sequence>MEFGSEDGNYAGGTTLSADFYPSCPSGLYPSDSEDRGYWRHAKKVLESIQKAKPDFFERIMEMLKENGVQIPE</sequence>
<evidence type="ECO:0000313" key="3">
    <source>
        <dbReference type="Proteomes" id="UP001211173"/>
    </source>
</evidence>
<comment type="caution">
    <text evidence="2">The sequence shown here is derived from an EMBL/GenBank/DDBJ whole genome shotgun (WGS) entry which is preliminary data.</text>
</comment>
<dbReference type="Proteomes" id="UP001211173">
    <property type="component" value="Unassembled WGS sequence"/>
</dbReference>
<gene>
    <name evidence="1" type="ORF">PND83_02290</name>
    <name evidence="2" type="ORF">PNE06_10410</name>
</gene>
<evidence type="ECO:0000313" key="1">
    <source>
        <dbReference type="EMBL" id="MDB7904799.1"/>
    </source>
</evidence>
<dbReference type="Proteomes" id="UP001211006">
    <property type="component" value="Unassembled WGS sequence"/>
</dbReference>
<dbReference type="RefSeq" id="WP_195384055.1">
    <property type="nucleotide sequence ID" value="NZ_BAABXT010000001.1"/>
</dbReference>
<accession>A0AAW6CDD5</accession>
<proteinExistence type="predicted"/>
<evidence type="ECO:0000313" key="2">
    <source>
        <dbReference type="EMBL" id="MDB7933483.1"/>
    </source>
</evidence>
<protein>
    <submittedName>
        <fullName evidence="2">Uncharacterized protein</fullName>
    </submittedName>
</protein>
<name>A0AAW6CDD5_FLAPL</name>
<dbReference type="EMBL" id="JAQLWO010000002">
    <property type="protein sequence ID" value="MDB7904799.1"/>
    <property type="molecule type" value="Genomic_DNA"/>
</dbReference>